<dbReference type="Pfam" id="PF00990">
    <property type="entry name" value="GGDEF"/>
    <property type="match status" value="1"/>
</dbReference>
<comment type="catalytic activity">
    <reaction evidence="2">
        <text>2 GTP = 3',3'-c-di-GMP + 2 diphosphate</text>
        <dbReference type="Rhea" id="RHEA:24898"/>
        <dbReference type="ChEBI" id="CHEBI:33019"/>
        <dbReference type="ChEBI" id="CHEBI:37565"/>
        <dbReference type="ChEBI" id="CHEBI:58805"/>
        <dbReference type="EC" id="2.7.7.65"/>
    </reaction>
</comment>
<evidence type="ECO:0000256" key="3">
    <source>
        <dbReference type="SAM" id="Phobius"/>
    </source>
</evidence>
<dbReference type="RefSeq" id="WP_175168901.1">
    <property type="nucleotide sequence ID" value="NZ_CADIJQ010000001.1"/>
</dbReference>
<dbReference type="InterPro" id="IPR029787">
    <property type="entry name" value="Nucleotide_cyclase"/>
</dbReference>
<dbReference type="CDD" id="cd01949">
    <property type="entry name" value="GGDEF"/>
    <property type="match status" value="1"/>
</dbReference>
<dbReference type="Gene3D" id="3.30.70.270">
    <property type="match status" value="1"/>
</dbReference>
<dbReference type="AlphaFoldDB" id="A0A6S7AE64"/>
<keyword evidence="3" id="KW-0472">Membrane</keyword>
<dbReference type="InterPro" id="IPR050469">
    <property type="entry name" value="Diguanylate_Cyclase"/>
</dbReference>
<evidence type="ECO:0000313" key="5">
    <source>
        <dbReference type="EMBL" id="CAB3666231.1"/>
    </source>
</evidence>
<dbReference type="PANTHER" id="PTHR45138">
    <property type="entry name" value="REGULATORY COMPONENTS OF SENSORY TRANSDUCTION SYSTEM"/>
    <property type="match status" value="1"/>
</dbReference>
<gene>
    <name evidence="5" type="ORF">LMG3441_00825</name>
</gene>
<dbReference type="NCBIfam" id="TIGR00254">
    <property type="entry name" value="GGDEF"/>
    <property type="match status" value="1"/>
</dbReference>
<dbReference type="SMART" id="SM00267">
    <property type="entry name" value="GGDEF"/>
    <property type="match status" value="1"/>
</dbReference>
<keyword evidence="3" id="KW-0812">Transmembrane</keyword>
<evidence type="ECO:0000313" key="6">
    <source>
        <dbReference type="Proteomes" id="UP000494269"/>
    </source>
</evidence>
<dbReference type="EMBL" id="CADIJQ010000001">
    <property type="protein sequence ID" value="CAB3666231.1"/>
    <property type="molecule type" value="Genomic_DNA"/>
</dbReference>
<dbReference type="GO" id="GO:0043709">
    <property type="term" value="P:cell adhesion involved in single-species biofilm formation"/>
    <property type="evidence" value="ECO:0007669"/>
    <property type="project" value="TreeGrafter"/>
</dbReference>
<sequence>MKRKVGLLTVLIALAIFSVAIGFFNALYAGYQVQKAQVVKNSLESNLAYSEKLAEFINLYIDSVHRQLTASAGRLSAASVSSSATSSATSSAASVSSDARAAAVTELSRLASQTQGVSAAMLADASGVVIAHSGQASAVLSGVKTLQELGMKERRRADWVMPCCTREDQRAALMLVEPIVNPAGAIAGFVAAVVILERGSRLDKLIGEHAYADGTDVYLVNVDGQVLYSHQTSGPDPSVLSLIKADISPTSGPGSAQIKEASGSTMLAGYAPITKGKWAVVMQRPLDEALSPVKSLLAESLRLAIPAIVLTLILVCALAYAIAHPLTRLTRALASSKAVDAQDPRASTLTTWYDEADQLRQALVATLAQHRREVGRLNTETMTDPMTGLMNRRALDQRFDELVAAGSPFAVIALDLDHFKQVNDVHGHPVGDKVLISLANTLISSVRQQDRPFRIGGEEFVVIVHAPTADVAMHTAERIRASVAAKPMPDGVGHITVSVGVALWPQHGYSPEAVVKCADLALYASKEAGRNRVTLWKEGSPINEG</sequence>
<protein>
    <recommendedName>
        <fullName evidence="1">diguanylate cyclase</fullName>
        <ecNumber evidence="1">2.7.7.65</ecNumber>
    </recommendedName>
</protein>
<dbReference type="InterPro" id="IPR043128">
    <property type="entry name" value="Rev_trsase/Diguanyl_cyclase"/>
</dbReference>
<reference evidence="5 6" key="1">
    <citation type="submission" date="2020-04" db="EMBL/GenBank/DDBJ databases">
        <authorList>
            <person name="De Canck E."/>
        </authorList>
    </citation>
    <scope>NUCLEOTIDE SEQUENCE [LARGE SCALE GENOMIC DNA]</scope>
    <source>
        <strain evidence="5 6">LMG 3441</strain>
    </source>
</reference>
<feature type="transmembrane region" description="Helical" evidence="3">
    <location>
        <begin position="303"/>
        <end position="323"/>
    </location>
</feature>
<keyword evidence="6" id="KW-1185">Reference proteome</keyword>
<organism evidence="5 6">
    <name type="scientific">Achromobacter kerstersii</name>
    <dbReference type="NCBI Taxonomy" id="1353890"/>
    <lineage>
        <taxon>Bacteria</taxon>
        <taxon>Pseudomonadati</taxon>
        <taxon>Pseudomonadota</taxon>
        <taxon>Betaproteobacteria</taxon>
        <taxon>Burkholderiales</taxon>
        <taxon>Alcaligenaceae</taxon>
        <taxon>Achromobacter</taxon>
    </lineage>
</organism>
<dbReference type="GO" id="GO:1902201">
    <property type="term" value="P:negative regulation of bacterial-type flagellum-dependent cell motility"/>
    <property type="evidence" value="ECO:0007669"/>
    <property type="project" value="TreeGrafter"/>
</dbReference>
<dbReference type="FunFam" id="3.30.70.270:FF:000001">
    <property type="entry name" value="Diguanylate cyclase domain protein"/>
    <property type="match status" value="1"/>
</dbReference>
<accession>A0A6S7AE64</accession>
<dbReference type="PANTHER" id="PTHR45138:SF9">
    <property type="entry name" value="DIGUANYLATE CYCLASE DGCM-RELATED"/>
    <property type="match status" value="1"/>
</dbReference>
<feature type="domain" description="GGDEF" evidence="4">
    <location>
        <begin position="407"/>
        <end position="538"/>
    </location>
</feature>
<dbReference type="SUPFAM" id="SSF55073">
    <property type="entry name" value="Nucleotide cyclase"/>
    <property type="match status" value="1"/>
</dbReference>
<dbReference type="GO" id="GO:0052621">
    <property type="term" value="F:diguanylate cyclase activity"/>
    <property type="evidence" value="ECO:0007669"/>
    <property type="project" value="UniProtKB-EC"/>
</dbReference>
<name>A0A6S7AE64_9BURK</name>
<dbReference type="Proteomes" id="UP000494269">
    <property type="component" value="Unassembled WGS sequence"/>
</dbReference>
<evidence type="ECO:0000256" key="2">
    <source>
        <dbReference type="ARBA" id="ARBA00034247"/>
    </source>
</evidence>
<keyword evidence="3" id="KW-1133">Transmembrane helix</keyword>
<dbReference type="GO" id="GO:0005886">
    <property type="term" value="C:plasma membrane"/>
    <property type="evidence" value="ECO:0007669"/>
    <property type="project" value="TreeGrafter"/>
</dbReference>
<dbReference type="InterPro" id="IPR000160">
    <property type="entry name" value="GGDEF_dom"/>
</dbReference>
<dbReference type="Gene3D" id="3.30.450.20">
    <property type="entry name" value="PAS domain"/>
    <property type="match status" value="1"/>
</dbReference>
<dbReference type="EC" id="2.7.7.65" evidence="1"/>
<feature type="transmembrane region" description="Helical" evidence="3">
    <location>
        <begin position="171"/>
        <end position="196"/>
    </location>
</feature>
<evidence type="ECO:0000256" key="1">
    <source>
        <dbReference type="ARBA" id="ARBA00012528"/>
    </source>
</evidence>
<proteinExistence type="predicted"/>
<dbReference type="PROSITE" id="PS50887">
    <property type="entry name" value="GGDEF"/>
    <property type="match status" value="1"/>
</dbReference>
<evidence type="ECO:0000259" key="4">
    <source>
        <dbReference type="PROSITE" id="PS50887"/>
    </source>
</evidence>